<feature type="transmembrane region" description="Helical" evidence="5">
    <location>
        <begin position="242"/>
        <end position="259"/>
    </location>
</feature>
<accession>A0A6N4A2J6</accession>
<dbReference type="EMBL" id="LR031358">
    <property type="protein sequence ID" value="VDB97897.1"/>
    <property type="molecule type" value="Genomic_DNA"/>
</dbReference>
<name>A0A6N4A2J6_OENOE</name>
<keyword evidence="2 5" id="KW-0812">Transmembrane</keyword>
<evidence type="ECO:0000313" key="6">
    <source>
        <dbReference type="EMBL" id="OIM21336.1"/>
    </source>
</evidence>
<dbReference type="CDD" id="cd16914">
    <property type="entry name" value="EcfT"/>
    <property type="match status" value="1"/>
</dbReference>
<organism evidence="6 8">
    <name type="scientific">Oenococcus oeni</name>
    <name type="common">Leuconostoc oenos</name>
    <dbReference type="NCBI Taxonomy" id="1247"/>
    <lineage>
        <taxon>Bacteria</taxon>
        <taxon>Bacillati</taxon>
        <taxon>Bacillota</taxon>
        <taxon>Bacilli</taxon>
        <taxon>Lactobacillales</taxon>
        <taxon>Lactobacillaceae</taxon>
        <taxon>Oenococcus</taxon>
    </lineage>
</organism>
<dbReference type="EMBL" id="MLOK01000036">
    <property type="protein sequence ID" value="OIM21336.1"/>
    <property type="molecule type" value="Genomic_DNA"/>
</dbReference>
<evidence type="ECO:0000256" key="2">
    <source>
        <dbReference type="ARBA" id="ARBA00022692"/>
    </source>
</evidence>
<reference evidence="6 8" key="1">
    <citation type="journal article" date="2016" name="BMC Genomics">
        <title>Consensus pan-genome assembly of the specialised wine bacterium Oenococcus oeni.</title>
        <authorList>
            <person name="Sternes P.R."/>
            <person name="Borneman A.R."/>
        </authorList>
    </citation>
    <scope>NUCLEOTIDE SEQUENCE [LARGE SCALE GENOMIC DNA]</scope>
    <source>
        <strain evidence="6 8">AWRIB661</strain>
    </source>
</reference>
<evidence type="ECO:0000256" key="1">
    <source>
        <dbReference type="ARBA" id="ARBA00004141"/>
    </source>
</evidence>
<comment type="subcellular location">
    <subcellularLocation>
        <location evidence="1">Membrane</location>
        <topology evidence="1">Multi-pass membrane protein</topology>
    </subcellularLocation>
</comment>
<dbReference type="GO" id="GO:0005886">
    <property type="term" value="C:plasma membrane"/>
    <property type="evidence" value="ECO:0007669"/>
    <property type="project" value="UniProtKB-ARBA"/>
</dbReference>
<gene>
    <name evidence="7" type="primary">ecfT</name>
    <name evidence="6" type="ORF">ATX59_03940</name>
    <name evidence="7" type="ORF">OENI_0790</name>
</gene>
<feature type="transmembrane region" description="Helical" evidence="5">
    <location>
        <begin position="66"/>
        <end position="85"/>
    </location>
</feature>
<evidence type="ECO:0000256" key="5">
    <source>
        <dbReference type="SAM" id="Phobius"/>
    </source>
</evidence>
<dbReference type="AlphaFoldDB" id="A0A6N4A2J6"/>
<feature type="transmembrane region" description="Helical" evidence="5">
    <location>
        <begin position="105"/>
        <end position="125"/>
    </location>
</feature>
<sequence length="261" mass="29435">MIFGRYVSGDSFIHKLDPRDKLISATLIIIISFLANEPLSALILGLICLMILLISKIKLLFFFRGIRFFLIMIAFTAILQLLFANNGEELFSVGPIRITSFGVKIASLTFFRFSLAIIIATLFTLTTSMIQISDAVGYLIRPLKIFKLPVDDIVLTLSIALRFIPTMLQEISTISDAQKARGSSLNSRSIAKKIKAIVPILMPLFIASVRRAEDLATAMIMRGYSDGKNRTKFRIMKWKNRDTLIILFLLFLLIFFGITKK</sequence>
<evidence type="ECO:0000256" key="4">
    <source>
        <dbReference type="ARBA" id="ARBA00023136"/>
    </source>
</evidence>
<protein>
    <submittedName>
        <fullName evidence="6">Cobalt ABC transporter permease</fullName>
    </submittedName>
    <submittedName>
        <fullName evidence="7">Component of the influx ECF transporters</fullName>
    </submittedName>
</protein>
<feature type="transmembrane region" description="Helical" evidence="5">
    <location>
        <begin position="22"/>
        <end position="54"/>
    </location>
</feature>
<dbReference type="Proteomes" id="UP000294726">
    <property type="component" value="Chromosome"/>
</dbReference>
<evidence type="ECO:0000256" key="3">
    <source>
        <dbReference type="ARBA" id="ARBA00022989"/>
    </source>
</evidence>
<dbReference type="Pfam" id="PF02361">
    <property type="entry name" value="CbiQ"/>
    <property type="match status" value="1"/>
</dbReference>
<dbReference type="PANTHER" id="PTHR33514:SF13">
    <property type="entry name" value="PROTEIN ABCI12, CHLOROPLASTIC"/>
    <property type="match status" value="1"/>
</dbReference>
<reference evidence="7 9" key="2">
    <citation type="submission" date="2018-08" db="EMBL/GenBank/DDBJ databases">
        <authorList>
            <person name="Lorentzen P. G. S. M."/>
        </authorList>
    </citation>
    <scope>NUCLEOTIDE SEQUENCE [LARGE SCALE GENOMIC DNA]</scope>
    <source>
        <strain evidence="7 9">CRBO_1381</strain>
    </source>
</reference>
<keyword evidence="4 5" id="KW-0472">Membrane</keyword>
<evidence type="ECO:0000313" key="8">
    <source>
        <dbReference type="Proteomes" id="UP000181728"/>
    </source>
</evidence>
<proteinExistence type="predicted"/>
<dbReference type="InterPro" id="IPR003339">
    <property type="entry name" value="ABC/ECF_trnsptr_transmembrane"/>
</dbReference>
<keyword evidence="3 5" id="KW-1133">Transmembrane helix</keyword>
<dbReference type="PANTHER" id="PTHR33514">
    <property type="entry name" value="PROTEIN ABCI12, CHLOROPLASTIC"/>
    <property type="match status" value="1"/>
</dbReference>
<evidence type="ECO:0000313" key="7">
    <source>
        <dbReference type="EMBL" id="VDB97897.1"/>
    </source>
</evidence>
<evidence type="ECO:0000313" key="9">
    <source>
        <dbReference type="Proteomes" id="UP000294726"/>
    </source>
</evidence>
<dbReference type="Proteomes" id="UP000181728">
    <property type="component" value="Unassembled WGS sequence"/>
</dbReference>